<gene>
    <name evidence="2" type="ORF">EAS61_36755</name>
</gene>
<dbReference type="EMBL" id="RKMK01000060">
    <property type="protein sequence ID" value="RXG85258.1"/>
    <property type="molecule type" value="Genomic_DNA"/>
</dbReference>
<proteinExistence type="predicted"/>
<evidence type="ECO:0000256" key="1">
    <source>
        <dbReference type="SAM" id="MobiDB-lite"/>
    </source>
</evidence>
<protein>
    <submittedName>
        <fullName evidence="2">Uncharacterized protein</fullName>
    </submittedName>
</protein>
<dbReference type="Proteomes" id="UP000290174">
    <property type="component" value="Unassembled WGS sequence"/>
</dbReference>
<feature type="region of interest" description="Disordered" evidence="1">
    <location>
        <begin position="77"/>
        <end position="112"/>
    </location>
</feature>
<organism evidence="2 3">
    <name type="scientific">Bradyrhizobium zhanjiangense</name>
    <dbReference type="NCBI Taxonomy" id="1325107"/>
    <lineage>
        <taxon>Bacteria</taxon>
        <taxon>Pseudomonadati</taxon>
        <taxon>Pseudomonadota</taxon>
        <taxon>Alphaproteobacteria</taxon>
        <taxon>Hyphomicrobiales</taxon>
        <taxon>Nitrobacteraceae</taxon>
        <taxon>Bradyrhizobium</taxon>
    </lineage>
</organism>
<feature type="compositionally biased region" description="Basic residues" evidence="1">
    <location>
        <begin position="82"/>
        <end position="100"/>
    </location>
</feature>
<evidence type="ECO:0000313" key="3">
    <source>
        <dbReference type="Proteomes" id="UP000290174"/>
    </source>
</evidence>
<dbReference type="RefSeq" id="WP_128957092.1">
    <property type="nucleotide sequence ID" value="NZ_RKMK01000060.1"/>
</dbReference>
<evidence type="ECO:0000313" key="2">
    <source>
        <dbReference type="EMBL" id="RXG85258.1"/>
    </source>
</evidence>
<sequence>MNRFIPGRVFKSRGRQYQILGTKDHWCRDGRYVEMIRYQAVCAEPGCKRIFMALTTKTRLRRAQLNKRCELHRAPGVPAPIKKAKPKVARTVRPKKRRLVPKTPPMSPEARERARLVWKASLAVQRGQRPSYLD</sequence>
<dbReference type="AlphaFoldDB" id="A0A4Q0Q7V6"/>
<name>A0A4Q0Q7V6_9BRAD</name>
<comment type="caution">
    <text evidence="2">The sequence shown here is derived from an EMBL/GenBank/DDBJ whole genome shotgun (WGS) entry which is preliminary data.</text>
</comment>
<accession>A0A4Q0Q7V6</accession>
<reference evidence="2 3" key="1">
    <citation type="submission" date="2018-11" db="EMBL/GenBank/DDBJ databases">
        <title>Bradyrhizobium sp. nov., isolated from effective nodules of peanut in China.</title>
        <authorList>
            <person name="Li Y."/>
        </authorList>
    </citation>
    <scope>NUCLEOTIDE SEQUENCE [LARGE SCALE GENOMIC DNA]</scope>
    <source>
        <strain evidence="2 3">CCBAU 51770</strain>
    </source>
</reference>